<protein>
    <submittedName>
        <fullName evidence="5">2,4-dihydroxyhept-2-ene-1,7-dioic acid aldolase</fullName>
    </submittedName>
</protein>
<evidence type="ECO:0000256" key="2">
    <source>
        <dbReference type="ARBA" id="ARBA00022723"/>
    </source>
</evidence>
<dbReference type="PANTHER" id="PTHR30502">
    <property type="entry name" value="2-KETO-3-DEOXY-L-RHAMNONATE ALDOLASE"/>
    <property type="match status" value="1"/>
</dbReference>
<keyword evidence="2" id="KW-0479">Metal-binding</keyword>
<proteinExistence type="inferred from homology"/>
<gene>
    <name evidence="5" type="ORF">DRJ00_02170</name>
</gene>
<dbReference type="InterPro" id="IPR015813">
    <property type="entry name" value="Pyrv/PenolPyrv_kinase-like_dom"/>
</dbReference>
<dbReference type="GO" id="GO:0005737">
    <property type="term" value="C:cytoplasm"/>
    <property type="evidence" value="ECO:0007669"/>
    <property type="project" value="TreeGrafter"/>
</dbReference>
<comment type="similarity">
    <text evidence="1">Belongs to the HpcH/HpaI aldolase family.</text>
</comment>
<feature type="domain" description="HpcH/HpaI aldolase/citrate lyase" evidence="4">
    <location>
        <begin position="39"/>
        <end position="213"/>
    </location>
</feature>
<dbReference type="InterPro" id="IPR050251">
    <property type="entry name" value="HpcH-HpaI_aldolase"/>
</dbReference>
<organism evidence="5 6">
    <name type="scientific">Aerophobetes bacterium</name>
    <dbReference type="NCBI Taxonomy" id="2030807"/>
    <lineage>
        <taxon>Bacteria</taxon>
        <taxon>Candidatus Aerophobota</taxon>
    </lineage>
</organism>
<evidence type="ECO:0000256" key="3">
    <source>
        <dbReference type="ARBA" id="ARBA00023239"/>
    </source>
</evidence>
<reference evidence="5 6" key="1">
    <citation type="submission" date="2018-06" db="EMBL/GenBank/DDBJ databases">
        <title>Extensive metabolic versatility and redundancy in microbially diverse, dynamic hydrothermal sediments.</title>
        <authorList>
            <person name="Dombrowski N."/>
            <person name="Teske A."/>
            <person name="Baker B.J."/>
        </authorList>
    </citation>
    <scope>NUCLEOTIDE SEQUENCE [LARGE SCALE GENOMIC DNA]</scope>
    <source>
        <strain evidence="5">B47_G16</strain>
    </source>
</reference>
<dbReference type="Proteomes" id="UP000279422">
    <property type="component" value="Unassembled WGS sequence"/>
</dbReference>
<dbReference type="SUPFAM" id="SSF51621">
    <property type="entry name" value="Phosphoenolpyruvate/pyruvate domain"/>
    <property type="match status" value="1"/>
</dbReference>
<dbReference type="GO" id="GO:0016832">
    <property type="term" value="F:aldehyde-lyase activity"/>
    <property type="evidence" value="ECO:0007669"/>
    <property type="project" value="TreeGrafter"/>
</dbReference>
<dbReference type="AlphaFoldDB" id="A0A497E5L8"/>
<dbReference type="InterPro" id="IPR005000">
    <property type="entry name" value="Aldolase/citrate-lyase_domain"/>
</dbReference>
<dbReference type="Pfam" id="PF03328">
    <property type="entry name" value="HpcH_HpaI"/>
    <property type="match status" value="1"/>
</dbReference>
<dbReference type="GO" id="GO:0046872">
    <property type="term" value="F:metal ion binding"/>
    <property type="evidence" value="ECO:0007669"/>
    <property type="project" value="UniProtKB-KW"/>
</dbReference>
<dbReference type="Gene3D" id="3.20.20.60">
    <property type="entry name" value="Phosphoenolpyruvate-binding domains"/>
    <property type="match status" value="1"/>
</dbReference>
<comment type="caution">
    <text evidence="5">The sequence shown here is derived from an EMBL/GenBank/DDBJ whole genome shotgun (WGS) entry which is preliminary data.</text>
</comment>
<dbReference type="PANTHER" id="PTHR30502:SF0">
    <property type="entry name" value="PHOSPHOENOLPYRUVATE CARBOXYLASE FAMILY PROTEIN"/>
    <property type="match status" value="1"/>
</dbReference>
<evidence type="ECO:0000313" key="5">
    <source>
        <dbReference type="EMBL" id="RLE10222.1"/>
    </source>
</evidence>
<accession>A0A497E5L8</accession>
<evidence type="ECO:0000259" key="4">
    <source>
        <dbReference type="Pfam" id="PF03328"/>
    </source>
</evidence>
<keyword evidence="3" id="KW-0456">Lyase</keyword>
<dbReference type="InterPro" id="IPR040442">
    <property type="entry name" value="Pyrv_kinase-like_dom_sf"/>
</dbReference>
<evidence type="ECO:0000313" key="6">
    <source>
        <dbReference type="Proteomes" id="UP000279422"/>
    </source>
</evidence>
<evidence type="ECO:0000256" key="1">
    <source>
        <dbReference type="ARBA" id="ARBA00005568"/>
    </source>
</evidence>
<dbReference type="EMBL" id="QMPZ01000014">
    <property type="protein sequence ID" value="RLE10222.1"/>
    <property type="molecule type" value="Genomic_DNA"/>
</dbReference>
<sequence>MRKNKLRGLLEEGRPTIGTRVLSVWPGLVEVIGHTGVIDYVEFLGEYAPWDLHDLENFARATELSDMSSMIKVDQQPRSFIAQRALGAGIQNILFADVRTAQDARECVRAVRADTPESGGINGCHGRRNVGYILEGGSPEYVKAMDEAVVALMIEKKEAVDSLEEILSVKGIDMVQFGPGDYSMSVGLAGKRTHPKVKEAELKTIKTALKMGIRPRVEINGLENIEEYIELGVRDFSLSTDLVILYQWLKKNGEDLKKMLSKL</sequence>
<name>A0A497E5L8_UNCAE</name>